<organism evidence="2 3">
    <name type="scientific">Ficus carica</name>
    <name type="common">Common fig</name>
    <dbReference type="NCBI Taxonomy" id="3494"/>
    <lineage>
        <taxon>Eukaryota</taxon>
        <taxon>Viridiplantae</taxon>
        <taxon>Streptophyta</taxon>
        <taxon>Embryophyta</taxon>
        <taxon>Tracheophyta</taxon>
        <taxon>Spermatophyta</taxon>
        <taxon>Magnoliopsida</taxon>
        <taxon>eudicotyledons</taxon>
        <taxon>Gunneridae</taxon>
        <taxon>Pentapetalae</taxon>
        <taxon>rosids</taxon>
        <taxon>fabids</taxon>
        <taxon>Rosales</taxon>
        <taxon>Moraceae</taxon>
        <taxon>Ficeae</taxon>
        <taxon>Ficus</taxon>
    </lineage>
</organism>
<dbReference type="AlphaFoldDB" id="A0AA87ZIA7"/>
<comment type="caution">
    <text evidence="2">The sequence shown here is derived from an EMBL/GenBank/DDBJ whole genome shotgun (WGS) entry which is preliminary data.</text>
</comment>
<keyword evidence="3" id="KW-1185">Reference proteome</keyword>
<feature type="compositionally biased region" description="Basic and acidic residues" evidence="1">
    <location>
        <begin position="202"/>
        <end position="219"/>
    </location>
</feature>
<evidence type="ECO:0000256" key="1">
    <source>
        <dbReference type="SAM" id="MobiDB-lite"/>
    </source>
</evidence>
<feature type="region of interest" description="Disordered" evidence="1">
    <location>
        <begin position="199"/>
        <end position="219"/>
    </location>
</feature>
<dbReference type="Proteomes" id="UP001187192">
    <property type="component" value="Unassembled WGS sequence"/>
</dbReference>
<accession>A0AA87ZIA7</accession>
<sequence length="219" mass="25097">MGTEKAYEEWTSHMAAAMDAGVMLTRSFEERQLETELEIKSKEAESIALKDAEIAKLKDRVVNQYTNATLMTRYELFKEYKAGKHIRWKVDEEIAEYEDLTSDDEFGRWPYFVLGTAFYVCNFPFTKEILQSAPSNCKLPRGDPSNGSVNRSASQLTIQIARDFSCVGLKNSQMSLCFTSRQTQPQNGMQSKYRTLAQLGPRVDRSRPMDLEPHPIRDN</sequence>
<reference evidence="2" key="1">
    <citation type="submission" date="2023-07" db="EMBL/GenBank/DDBJ databases">
        <title>draft genome sequence of fig (Ficus carica).</title>
        <authorList>
            <person name="Takahashi T."/>
            <person name="Nishimura K."/>
        </authorList>
    </citation>
    <scope>NUCLEOTIDE SEQUENCE</scope>
</reference>
<gene>
    <name evidence="2" type="ORF">TIFTF001_006198</name>
</gene>
<evidence type="ECO:0000313" key="2">
    <source>
        <dbReference type="EMBL" id="GMN36663.1"/>
    </source>
</evidence>
<protein>
    <submittedName>
        <fullName evidence="2">Uncharacterized protein</fullName>
    </submittedName>
</protein>
<proteinExistence type="predicted"/>
<dbReference type="EMBL" id="BTGU01000006">
    <property type="protein sequence ID" value="GMN36663.1"/>
    <property type="molecule type" value="Genomic_DNA"/>
</dbReference>
<evidence type="ECO:0000313" key="3">
    <source>
        <dbReference type="Proteomes" id="UP001187192"/>
    </source>
</evidence>
<name>A0AA87ZIA7_FICCA</name>